<dbReference type="PANTHER" id="PTHR24345">
    <property type="entry name" value="SERINE/THREONINE-PROTEIN KINASE PLK"/>
    <property type="match status" value="1"/>
</dbReference>
<dbReference type="AlphaFoldDB" id="A0A0L0GCW0"/>
<feature type="domain" description="Protein kinase" evidence="10">
    <location>
        <begin position="41"/>
        <end position="294"/>
    </location>
</feature>
<dbReference type="InterPro" id="IPR033695">
    <property type="entry name" value="POLO_box_2"/>
</dbReference>
<keyword evidence="1 8" id="KW-0723">Serine/threonine-protein kinase</keyword>
<dbReference type="InterPro" id="IPR036947">
    <property type="entry name" value="POLO_box_dom_sf"/>
</dbReference>
<dbReference type="Gene3D" id="1.10.510.10">
    <property type="entry name" value="Transferase(Phosphotransferase) domain 1"/>
    <property type="match status" value="1"/>
</dbReference>
<evidence type="ECO:0000256" key="5">
    <source>
        <dbReference type="ARBA" id="ARBA00022777"/>
    </source>
</evidence>
<accession>A0A0L0GCW0</accession>
<dbReference type="InterPro" id="IPR000959">
    <property type="entry name" value="POLO_box_dom"/>
</dbReference>
<dbReference type="InterPro" id="IPR008271">
    <property type="entry name" value="Ser/Thr_kinase_AS"/>
</dbReference>
<keyword evidence="6 7" id="KW-0067">ATP-binding</keyword>
<evidence type="ECO:0000313" key="13">
    <source>
        <dbReference type="Proteomes" id="UP000054560"/>
    </source>
</evidence>
<dbReference type="PROSITE" id="PS00108">
    <property type="entry name" value="PROTEIN_KINASE_ST"/>
    <property type="match status" value="1"/>
</dbReference>
<dbReference type="PROSITE" id="PS50078">
    <property type="entry name" value="POLO_BOX"/>
    <property type="match status" value="2"/>
</dbReference>
<evidence type="ECO:0000256" key="2">
    <source>
        <dbReference type="ARBA" id="ARBA00022679"/>
    </source>
</evidence>
<keyword evidence="13" id="KW-1185">Reference proteome</keyword>
<keyword evidence="3" id="KW-0677">Repeat</keyword>
<dbReference type="InterPro" id="IPR000719">
    <property type="entry name" value="Prot_kinase_dom"/>
</dbReference>
<dbReference type="GO" id="GO:0005634">
    <property type="term" value="C:nucleus"/>
    <property type="evidence" value="ECO:0007669"/>
    <property type="project" value="TreeGrafter"/>
</dbReference>
<dbReference type="CDD" id="cd13117">
    <property type="entry name" value="POLO_box_2"/>
    <property type="match status" value="1"/>
</dbReference>
<organism evidence="12 13">
    <name type="scientific">Sphaeroforma arctica JP610</name>
    <dbReference type="NCBI Taxonomy" id="667725"/>
    <lineage>
        <taxon>Eukaryota</taxon>
        <taxon>Ichthyosporea</taxon>
        <taxon>Ichthyophonida</taxon>
        <taxon>Sphaeroforma</taxon>
    </lineage>
</organism>
<dbReference type="CDD" id="cd14099">
    <property type="entry name" value="STKc_PLK"/>
    <property type="match status" value="1"/>
</dbReference>
<feature type="compositionally biased region" description="Polar residues" evidence="9">
    <location>
        <begin position="377"/>
        <end position="398"/>
    </location>
</feature>
<dbReference type="PROSITE" id="PS00107">
    <property type="entry name" value="PROTEIN_KINASE_ATP"/>
    <property type="match status" value="1"/>
</dbReference>
<protein>
    <recommendedName>
        <fullName evidence="8">Serine/threonine-protein kinase PLK</fullName>
        <ecNumber evidence="8">2.7.11.21</ecNumber>
    </recommendedName>
    <alternativeName>
        <fullName evidence="8">Polo-like kinase</fullName>
    </alternativeName>
</protein>
<dbReference type="PROSITE" id="PS50011">
    <property type="entry name" value="PROTEIN_KINASE_DOM"/>
    <property type="match status" value="1"/>
</dbReference>
<sequence length="697" mass="78234">MSSAVAASDGHNNVYDRSTKTNRENVDTESSEIIGNDKHRYRKGKFLGKGGFARVYEITDVETGRVLACKEIRKASVAEPRTWAKVVSEINIHKKLRHTNIVQYEHFFEDNECVYIVLELCSNKTLLELLKTRKRLQDFEVKYYMLQMLAALQYLQAKNIIHRDLKLGNLFLSGDMKIKIGDFGLAAKCDDGERRQTLCGTPNYIAPEILDKRGHGYEVDTWSMGVILYTLLVGYPPFESSNVKKTCKLIKSNSYSIPSEMNLSESATDLITSILNSDPEQRPTLEAILVHPFFITGPTTDTLPISALTVAPKYTSLRTPGSERNNNSSVLQQRTVNRNVVDVRTDEQKAAAVKGIESRSVRNSKPVRIHNAKMVSEHTQSTAYQKGLRQTSRASTGRTNEENEYGTHIEIVPPKSDVTAAQQTSHLLHHTRATRIESPARHSAHSRTLSAPASLNSLAASLSGLHLAAGDKTDEKRRLSQIKPLEPLSKPPPLLWVACWLDYTAKYGVSYELSDCTVGAIFNDNSRIVLAADSDQVEYILNGDKTQESLTSPPDALKKKVALLEHFKRTMYKNLRKCGEDVHNVDDSNAHRSHSYVHVSHWLRTERAMMFQLSNGSIQVNFFDHNKVLVSGSTGAVLFINTEGESNIYRYADLTVSNHPDLAYRLKYVRKIVDYLCAGENNNHSKQPSESQSHGQR</sequence>
<keyword evidence="2 8" id="KW-0808">Transferase</keyword>
<dbReference type="GO" id="GO:0004674">
    <property type="term" value="F:protein serine/threonine kinase activity"/>
    <property type="evidence" value="ECO:0007669"/>
    <property type="project" value="UniProtKB-KW"/>
</dbReference>
<dbReference type="Proteomes" id="UP000054560">
    <property type="component" value="Unassembled WGS sequence"/>
</dbReference>
<name>A0A0L0GCW0_9EUKA</name>
<evidence type="ECO:0000256" key="4">
    <source>
        <dbReference type="ARBA" id="ARBA00022741"/>
    </source>
</evidence>
<feature type="region of interest" description="Disordered" evidence="9">
    <location>
        <begin position="1"/>
        <end position="31"/>
    </location>
</feature>
<keyword evidence="4 7" id="KW-0547">Nucleotide-binding</keyword>
<dbReference type="InterPro" id="IPR017441">
    <property type="entry name" value="Protein_kinase_ATP_BS"/>
</dbReference>
<dbReference type="PANTHER" id="PTHR24345:SF0">
    <property type="entry name" value="CELL CYCLE SERINE_THREONINE-PROTEIN KINASE CDC5_MSD2"/>
    <property type="match status" value="1"/>
</dbReference>
<evidence type="ECO:0000256" key="8">
    <source>
        <dbReference type="RuleBase" id="RU361162"/>
    </source>
</evidence>
<dbReference type="FunFam" id="1.10.510.10:FF:000571">
    <property type="entry name" value="Maternal embryonic leucine zipper kinase"/>
    <property type="match status" value="1"/>
</dbReference>
<evidence type="ECO:0000256" key="3">
    <source>
        <dbReference type="ARBA" id="ARBA00022737"/>
    </source>
</evidence>
<dbReference type="FunFam" id="3.30.200.20:FF:000091">
    <property type="entry name" value="Serine/threonine-protein kinase PLK"/>
    <property type="match status" value="1"/>
</dbReference>
<feature type="domain" description="POLO box" evidence="11">
    <location>
        <begin position="496"/>
        <end position="573"/>
    </location>
</feature>
<evidence type="ECO:0000256" key="9">
    <source>
        <dbReference type="SAM" id="MobiDB-lite"/>
    </source>
</evidence>
<evidence type="ECO:0000313" key="12">
    <source>
        <dbReference type="EMBL" id="KNC86749.1"/>
    </source>
</evidence>
<evidence type="ECO:0000256" key="7">
    <source>
        <dbReference type="PROSITE-ProRule" id="PRU10141"/>
    </source>
</evidence>
<dbReference type="Gene3D" id="3.30.1120.30">
    <property type="entry name" value="POLO box domain"/>
    <property type="match status" value="2"/>
</dbReference>
<dbReference type="EC" id="2.7.11.21" evidence="8"/>
<evidence type="ECO:0000256" key="1">
    <source>
        <dbReference type="ARBA" id="ARBA00022527"/>
    </source>
</evidence>
<dbReference type="InterPro" id="IPR011009">
    <property type="entry name" value="Kinase-like_dom_sf"/>
</dbReference>
<dbReference type="GO" id="GO:0005524">
    <property type="term" value="F:ATP binding"/>
    <property type="evidence" value="ECO:0007669"/>
    <property type="project" value="UniProtKB-UniRule"/>
</dbReference>
<dbReference type="CDD" id="cd13118">
    <property type="entry name" value="POLO_box_1"/>
    <property type="match status" value="1"/>
</dbReference>
<feature type="region of interest" description="Disordered" evidence="9">
    <location>
        <begin position="356"/>
        <end position="409"/>
    </location>
</feature>
<feature type="compositionally biased region" description="Basic and acidic residues" evidence="9">
    <location>
        <begin position="17"/>
        <end position="26"/>
    </location>
</feature>
<dbReference type="InterPro" id="IPR033701">
    <property type="entry name" value="POLO_box_1"/>
</dbReference>
<dbReference type="SMART" id="SM00220">
    <property type="entry name" value="S_TKc"/>
    <property type="match status" value="1"/>
</dbReference>
<dbReference type="Gene3D" id="3.30.200.20">
    <property type="entry name" value="Phosphorylase Kinase, domain 1"/>
    <property type="match status" value="1"/>
</dbReference>
<evidence type="ECO:0000259" key="10">
    <source>
        <dbReference type="PROSITE" id="PS50011"/>
    </source>
</evidence>
<dbReference type="SUPFAM" id="SSF56112">
    <property type="entry name" value="Protein kinase-like (PK-like)"/>
    <property type="match status" value="1"/>
</dbReference>
<comment type="catalytic activity">
    <reaction evidence="8">
        <text>L-threonyl-[protein] + ATP = O-phospho-L-threonyl-[protein] + ADP + H(+)</text>
        <dbReference type="Rhea" id="RHEA:46608"/>
        <dbReference type="Rhea" id="RHEA-COMP:11060"/>
        <dbReference type="Rhea" id="RHEA-COMP:11605"/>
        <dbReference type="ChEBI" id="CHEBI:15378"/>
        <dbReference type="ChEBI" id="CHEBI:30013"/>
        <dbReference type="ChEBI" id="CHEBI:30616"/>
        <dbReference type="ChEBI" id="CHEBI:61977"/>
        <dbReference type="ChEBI" id="CHEBI:456216"/>
        <dbReference type="EC" id="2.7.11.21"/>
    </reaction>
</comment>
<keyword evidence="5 8" id="KW-0418">Kinase</keyword>
<proteinExistence type="inferred from homology"/>
<dbReference type="OrthoDB" id="408964at2759"/>
<dbReference type="Pfam" id="PF00069">
    <property type="entry name" value="Pkinase"/>
    <property type="match status" value="1"/>
</dbReference>
<dbReference type="EMBL" id="KQ241638">
    <property type="protein sequence ID" value="KNC86749.1"/>
    <property type="molecule type" value="Genomic_DNA"/>
</dbReference>
<reference evidence="12 13" key="1">
    <citation type="submission" date="2011-02" db="EMBL/GenBank/DDBJ databases">
        <title>The Genome Sequence of Sphaeroforma arctica JP610.</title>
        <authorList>
            <consortium name="The Broad Institute Genome Sequencing Platform"/>
            <person name="Russ C."/>
            <person name="Cuomo C."/>
            <person name="Young S.K."/>
            <person name="Zeng Q."/>
            <person name="Gargeya S."/>
            <person name="Alvarado L."/>
            <person name="Berlin A."/>
            <person name="Chapman S.B."/>
            <person name="Chen Z."/>
            <person name="Freedman E."/>
            <person name="Gellesch M."/>
            <person name="Goldberg J."/>
            <person name="Griggs A."/>
            <person name="Gujja S."/>
            <person name="Heilman E."/>
            <person name="Heiman D."/>
            <person name="Howarth C."/>
            <person name="Mehta T."/>
            <person name="Neiman D."/>
            <person name="Pearson M."/>
            <person name="Roberts A."/>
            <person name="Saif S."/>
            <person name="Shea T."/>
            <person name="Shenoy N."/>
            <person name="Sisk P."/>
            <person name="Stolte C."/>
            <person name="Sykes S."/>
            <person name="White J."/>
            <person name="Yandava C."/>
            <person name="Burger G."/>
            <person name="Gray M.W."/>
            <person name="Holland P.W.H."/>
            <person name="King N."/>
            <person name="Lang F.B.F."/>
            <person name="Roger A.J."/>
            <person name="Ruiz-Trillo I."/>
            <person name="Haas B."/>
            <person name="Nusbaum C."/>
            <person name="Birren B."/>
        </authorList>
    </citation>
    <scope>NUCLEOTIDE SEQUENCE [LARGE SCALE GENOMIC DNA]</scope>
    <source>
        <strain evidence="12 13">JP610</strain>
    </source>
</reference>
<dbReference type="STRING" id="667725.A0A0L0GCW0"/>
<dbReference type="GeneID" id="25901632"/>
<feature type="binding site" evidence="7">
    <location>
        <position position="70"/>
    </location>
    <ligand>
        <name>ATP</name>
        <dbReference type="ChEBI" id="CHEBI:30616"/>
    </ligand>
</feature>
<dbReference type="Pfam" id="PF00659">
    <property type="entry name" value="POLO_box"/>
    <property type="match status" value="2"/>
</dbReference>
<dbReference type="SUPFAM" id="SSF82615">
    <property type="entry name" value="Polo-box domain"/>
    <property type="match status" value="2"/>
</dbReference>
<gene>
    <name evidence="12" type="ORF">SARC_01128</name>
</gene>
<evidence type="ECO:0000259" key="11">
    <source>
        <dbReference type="PROSITE" id="PS50078"/>
    </source>
</evidence>
<dbReference type="eggNOG" id="KOG0575">
    <property type="taxonomic scope" value="Eukaryota"/>
</dbReference>
<feature type="domain" description="POLO box" evidence="11">
    <location>
        <begin position="598"/>
        <end position="678"/>
    </location>
</feature>
<dbReference type="RefSeq" id="XP_014160651.1">
    <property type="nucleotide sequence ID" value="XM_014305176.1"/>
</dbReference>
<evidence type="ECO:0000256" key="6">
    <source>
        <dbReference type="ARBA" id="ARBA00022840"/>
    </source>
</evidence>
<comment type="similarity">
    <text evidence="8">Belongs to the protein kinase superfamily. Ser/Thr protein kinase family. CDC5/Polo subfamily.</text>
</comment>